<dbReference type="PANTHER" id="PTHR47396:SF1">
    <property type="entry name" value="ATP-DEPENDENT HELICASE IRC3-RELATED"/>
    <property type="match status" value="1"/>
</dbReference>
<dbReference type="Pfam" id="PF26350">
    <property type="entry name" value="DUF8090"/>
    <property type="match status" value="1"/>
</dbReference>
<dbReference type="InterPro" id="IPR021835">
    <property type="entry name" value="DUF3427"/>
</dbReference>
<dbReference type="Gene3D" id="2.10.109.10">
    <property type="entry name" value="Umud Fragment, subunit A"/>
    <property type="match status" value="1"/>
</dbReference>
<dbReference type="Proteomes" id="UP000594195">
    <property type="component" value="Chromosome"/>
</dbReference>
<dbReference type="InterPro" id="IPR006935">
    <property type="entry name" value="Helicase/UvrB_N"/>
</dbReference>
<organism evidence="3 4">
    <name type="scientific">Kaistella flava</name>
    <name type="common">ex Peng et al. 2021</name>
    <dbReference type="NCBI Taxonomy" id="2038776"/>
    <lineage>
        <taxon>Bacteria</taxon>
        <taxon>Pseudomonadati</taxon>
        <taxon>Bacteroidota</taxon>
        <taxon>Flavobacteriia</taxon>
        <taxon>Flavobacteriales</taxon>
        <taxon>Weeksellaceae</taxon>
        <taxon>Chryseobacterium group</taxon>
        <taxon>Kaistella</taxon>
    </lineage>
</organism>
<proteinExistence type="predicted"/>
<sequence>MHLAYQPELLVNQKSPPKKVLSAILHELENCSEFYISVAFVTTSGVATIINKLKELENREIKGKILVSQYLNFTQPEALKRLSQFKNIDLRIATTGNAHAKGYIFKNKQHFNLIVGSSNLTAQALSTNKEWNIKVSALDESGLVEKVLTEFHSDFEKATLVTKEYILSYEEIYQNQFILNEAKRFETIIESSPVVNPNTMQIEALENLKNLRKDNKNKALIVSATGTGKTYLSAFDAKAFNPKKLLFVVHRLTIAKDSLNTFQKVFGNSKTMGLYSGEKRELNCDFVFSTIQTISKSEHLENFTKDHFDYIIIDETHRSGADSYLRLLDYFEPKFLLGMTATPERSDGNDIFKLFDHNIAYEIRLNRAMEEEMLCPFHYYGVTDLLIDDTTIDNKSDFNLLISTERINRIVEQAKFYGSDNGITRGLIFCSRKKEAIELSDLFNLKGYKTIALTGDSSEEERAESIELLESDNLTEKLDYIFTVDIFNEGIDIPKINQIIMLRPTESAIIFIQQLGRGLRKVDGKGYLTVIDFIGNYENNYLIPVALYGDTSYNKDSLRKLITEGSRMIPGSSTINFDEITKERIFQSIDSANMQLLADLKKDYNLLKFKLGRIPMMMDFIEHGSRDPFLYVNYSGSYYNFIVKVDKDYNSSLSPQQVKLLELFSREINNSKRVEESYILRELLLNNKLTISAFKNAIYKSYNYNVPQETIESCIENLNFLFIRKNEKIIYLHDDTFYFHKEFLATLEDKTFKAFLLDSVNYSIITFEKLYKEEYYKNGLILYNKYSRKDVCRLLNWEKDISSTVYGYRTKSGSTPCFVTYHKSDEIESTIKYNDHFINPSTFAWESRSNRRIQSNEIKDVINSKRILLFVKKEDGEGTDFYYMGDVSIVPDSIEQSYMQNTNSPVVHFKFQLEQPVVDSIYNYITTDKKLKLSEENSIVETEAVVLDDEKDSKNKIPLYNFYAAAGTFSEMQSEKDFTLIEGPENINKNNNYFACKIVGDSMNRVIPNGSICLFKTDSGGSRNGKIVLVENRNIQDQDFNSAFTIKTYSSEKTVSAEGWKHDSIILRPNSFDDSYKNIIINEENGEGMRIVGEFVSILVNDK</sequence>
<dbReference type="CDD" id="cd18799">
    <property type="entry name" value="SF2_C_EcoAI-like"/>
    <property type="match status" value="1"/>
</dbReference>
<feature type="domain" description="Helicase C-terminal" evidence="2">
    <location>
        <begin position="402"/>
        <end position="562"/>
    </location>
</feature>
<dbReference type="GO" id="GO:0003677">
    <property type="term" value="F:DNA binding"/>
    <property type="evidence" value="ECO:0007669"/>
    <property type="project" value="InterPro"/>
</dbReference>
<dbReference type="Pfam" id="PF00717">
    <property type="entry name" value="Peptidase_S24"/>
    <property type="match status" value="1"/>
</dbReference>
<dbReference type="InterPro" id="IPR036286">
    <property type="entry name" value="LexA/Signal_pep-like_sf"/>
</dbReference>
<dbReference type="InterPro" id="IPR039418">
    <property type="entry name" value="LexA-like"/>
</dbReference>
<reference evidence="3 4" key="1">
    <citation type="submission" date="2019-05" db="EMBL/GenBank/DDBJ databases">
        <title>Chryseobacterium sp. isolated from King George Island, maritime Antarctica.</title>
        <authorList>
            <person name="Peng X."/>
        </authorList>
    </citation>
    <scope>NUCLEOTIDE SEQUENCE [LARGE SCALE GENOMIC DNA]</scope>
    <source>
        <strain evidence="3 4">7-3A</strain>
    </source>
</reference>
<dbReference type="EMBL" id="CP040442">
    <property type="protein sequence ID" value="QOW10825.1"/>
    <property type="molecule type" value="Genomic_DNA"/>
</dbReference>
<evidence type="ECO:0000313" key="3">
    <source>
        <dbReference type="EMBL" id="QOW10825.1"/>
    </source>
</evidence>
<dbReference type="InterPro" id="IPR015927">
    <property type="entry name" value="Peptidase_S24_S26A/B/C"/>
</dbReference>
<dbReference type="Pfam" id="PF04851">
    <property type="entry name" value="ResIII"/>
    <property type="match status" value="1"/>
</dbReference>
<dbReference type="InterPro" id="IPR050742">
    <property type="entry name" value="Helicase_Restrict-Modif_Enz"/>
</dbReference>
<evidence type="ECO:0000313" key="4">
    <source>
        <dbReference type="Proteomes" id="UP000594195"/>
    </source>
</evidence>
<dbReference type="SUPFAM" id="SSF51306">
    <property type="entry name" value="LexA/Signal peptidase"/>
    <property type="match status" value="1"/>
</dbReference>
<dbReference type="InterPro" id="IPR025202">
    <property type="entry name" value="PLD-like_dom"/>
</dbReference>
<dbReference type="AlphaFoldDB" id="A0A7M2YB06"/>
<dbReference type="Pfam" id="PF11907">
    <property type="entry name" value="DUF3427"/>
    <property type="match status" value="1"/>
</dbReference>
<keyword evidence="4" id="KW-1185">Reference proteome</keyword>
<dbReference type="Gene3D" id="3.30.870.10">
    <property type="entry name" value="Endonuclease Chain A"/>
    <property type="match status" value="1"/>
</dbReference>
<gene>
    <name evidence="3" type="ORF">Q73A0000_10810</name>
</gene>
<dbReference type="GO" id="GO:0005829">
    <property type="term" value="C:cytosol"/>
    <property type="evidence" value="ECO:0007669"/>
    <property type="project" value="TreeGrafter"/>
</dbReference>
<dbReference type="SMART" id="SM00487">
    <property type="entry name" value="DEXDc"/>
    <property type="match status" value="1"/>
</dbReference>
<dbReference type="GO" id="GO:0005524">
    <property type="term" value="F:ATP binding"/>
    <property type="evidence" value="ECO:0007669"/>
    <property type="project" value="InterPro"/>
</dbReference>
<feature type="domain" description="Helicase ATP-binding" evidence="1">
    <location>
        <begin position="210"/>
        <end position="361"/>
    </location>
</feature>
<dbReference type="InterPro" id="IPR001650">
    <property type="entry name" value="Helicase_C-like"/>
</dbReference>
<dbReference type="PROSITE" id="PS51194">
    <property type="entry name" value="HELICASE_CTER"/>
    <property type="match status" value="1"/>
</dbReference>
<dbReference type="PROSITE" id="PS51192">
    <property type="entry name" value="HELICASE_ATP_BIND_1"/>
    <property type="match status" value="1"/>
</dbReference>
<dbReference type="CDD" id="cd09204">
    <property type="entry name" value="PLDc_N_DEXD_b2"/>
    <property type="match status" value="1"/>
</dbReference>
<dbReference type="SMART" id="SM00490">
    <property type="entry name" value="HELICc"/>
    <property type="match status" value="1"/>
</dbReference>
<dbReference type="InterPro" id="IPR027417">
    <property type="entry name" value="P-loop_NTPase"/>
</dbReference>
<dbReference type="SUPFAM" id="SSF52540">
    <property type="entry name" value="P-loop containing nucleoside triphosphate hydrolases"/>
    <property type="match status" value="1"/>
</dbReference>
<dbReference type="Pfam" id="PF00271">
    <property type="entry name" value="Helicase_C"/>
    <property type="match status" value="1"/>
</dbReference>
<dbReference type="CDD" id="cd06529">
    <property type="entry name" value="S24_LexA-like"/>
    <property type="match status" value="1"/>
</dbReference>
<dbReference type="SUPFAM" id="SSF56024">
    <property type="entry name" value="Phospholipase D/nuclease"/>
    <property type="match status" value="1"/>
</dbReference>
<evidence type="ECO:0000259" key="1">
    <source>
        <dbReference type="PROSITE" id="PS51192"/>
    </source>
</evidence>
<dbReference type="GO" id="GO:0016787">
    <property type="term" value="F:hydrolase activity"/>
    <property type="evidence" value="ECO:0007669"/>
    <property type="project" value="InterPro"/>
</dbReference>
<dbReference type="InterPro" id="IPR058403">
    <property type="entry name" value="DUF8090"/>
</dbReference>
<dbReference type="REBASE" id="452658">
    <property type="entry name" value="Csp73AORF10810P"/>
</dbReference>
<evidence type="ECO:0000259" key="2">
    <source>
        <dbReference type="PROSITE" id="PS51194"/>
    </source>
</evidence>
<protein>
    <submittedName>
        <fullName evidence="3">DUF3427 domain-containing protein</fullName>
    </submittedName>
</protein>
<dbReference type="Gene3D" id="3.40.50.300">
    <property type="entry name" value="P-loop containing nucleotide triphosphate hydrolases"/>
    <property type="match status" value="2"/>
</dbReference>
<dbReference type="PANTHER" id="PTHR47396">
    <property type="entry name" value="TYPE I RESTRICTION ENZYME ECOKI R PROTEIN"/>
    <property type="match status" value="1"/>
</dbReference>
<dbReference type="InterPro" id="IPR014001">
    <property type="entry name" value="Helicase_ATP-bd"/>
</dbReference>
<accession>A0A7M2YB06</accession>
<dbReference type="CDD" id="cd18032">
    <property type="entry name" value="DEXHc_RE_I_III_res"/>
    <property type="match status" value="1"/>
</dbReference>
<dbReference type="KEGG" id="kfa:Q73A0000_10810"/>
<dbReference type="Pfam" id="PF13091">
    <property type="entry name" value="PLDc_2"/>
    <property type="match status" value="1"/>
</dbReference>
<name>A0A7M2YB06_9FLAO</name>